<reference evidence="4" key="3">
    <citation type="submission" date="2025-09" db="UniProtKB">
        <authorList>
            <consortium name="Ensembl"/>
        </authorList>
    </citation>
    <scope>IDENTIFICATION</scope>
</reference>
<protein>
    <submittedName>
        <fullName evidence="4">Uncharacterized protein</fullName>
    </submittedName>
</protein>
<dbReference type="Ensembl" id="ENSAMET00000039539.1">
    <property type="protein sequence ID" value="ENSAMEP00000023802.1"/>
    <property type="gene ID" value="ENSAMEG00000027287.1"/>
</dbReference>
<name>A0A7N5JDK9_AILME</name>
<reference evidence="4" key="2">
    <citation type="submission" date="2025-08" db="UniProtKB">
        <authorList>
            <consortium name="Ensembl"/>
        </authorList>
    </citation>
    <scope>IDENTIFICATION</scope>
</reference>
<evidence type="ECO:0000256" key="2">
    <source>
        <dbReference type="ARBA" id="ARBA00023249"/>
    </source>
</evidence>
<feature type="region of interest" description="Disordered" evidence="3">
    <location>
        <begin position="1"/>
        <end position="22"/>
    </location>
</feature>
<dbReference type="AlphaFoldDB" id="A0A7N5JDK9"/>
<dbReference type="InParanoid" id="A0A7N5JDK9"/>
<proteinExistence type="inferred from homology"/>
<reference evidence="4 5" key="1">
    <citation type="journal article" date="2010" name="Nature">
        <title>The sequence and de novo assembly of the giant panda genome.</title>
        <authorList>
            <person name="Li R."/>
            <person name="Fan W."/>
            <person name="Tian G."/>
            <person name="Zhu H."/>
            <person name="He L."/>
            <person name="Cai J."/>
            <person name="Huang Q."/>
            <person name="Cai Q."/>
            <person name="Li B."/>
            <person name="Bai Y."/>
            <person name="Zhang Z."/>
            <person name="Zhang Y."/>
            <person name="Wang W."/>
            <person name="Li J."/>
            <person name="Wei F."/>
            <person name="Li H."/>
            <person name="Jian M."/>
            <person name="Li J."/>
            <person name="Zhang Z."/>
            <person name="Nielsen R."/>
            <person name="Li D."/>
            <person name="Gu W."/>
            <person name="Yang Z."/>
            <person name="Xuan Z."/>
            <person name="Ryder O.A."/>
            <person name="Leung F.C."/>
            <person name="Zhou Y."/>
            <person name="Cao J."/>
            <person name="Sun X."/>
            <person name="Fu Y."/>
            <person name="Fang X."/>
            <person name="Guo X."/>
            <person name="Wang B."/>
            <person name="Hou R."/>
            <person name="Shen F."/>
            <person name="Mu B."/>
            <person name="Ni P."/>
            <person name="Lin R."/>
            <person name="Qian W."/>
            <person name="Wang G."/>
            <person name="Yu C."/>
            <person name="Nie W."/>
            <person name="Wang J."/>
            <person name="Wu Z."/>
            <person name="Liang H."/>
            <person name="Min J."/>
            <person name="Wu Q."/>
            <person name="Cheng S."/>
            <person name="Ruan J."/>
            <person name="Wang M."/>
            <person name="Shi Z."/>
            <person name="Wen M."/>
            <person name="Liu B."/>
            <person name="Ren X."/>
            <person name="Zheng H."/>
            <person name="Dong D."/>
            <person name="Cook K."/>
            <person name="Shan G."/>
            <person name="Zhang H."/>
            <person name="Kosiol C."/>
            <person name="Xie X."/>
            <person name="Lu Z."/>
            <person name="Zheng H."/>
            <person name="Li Y."/>
            <person name="Steiner C.C."/>
            <person name="Lam T.T."/>
            <person name="Lin S."/>
            <person name="Zhang Q."/>
            <person name="Li G."/>
            <person name="Tian J."/>
            <person name="Gong T."/>
            <person name="Liu H."/>
            <person name="Zhang D."/>
            <person name="Fang L."/>
            <person name="Ye C."/>
            <person name="Zhang J."/>
            <person name="Hu W."/>
            <person name="Xu A."/>
            <person name="Ren Y."/>
            <person name="Zhang G."/>
            <person name="Bruford M.W."/>
            <person name="Li Q."/>
            <person name="Ma L."/>
            <person name="Guo Y."/>
            <person name="An N."/>
            <person name="Hu Y."/>
            <person name="Zheng Y."/>
            <person name="Shi Y."/>
            <person name="Li Z."/>
            <person name="Liu Q."/>
            <person name="Chen Y."/>
            <person name="Zhao J."/>
            <person name="Qu N."/>
            <person name="Zhao S."/>
            <person name="Tian F."/>
            <person name="Wang X."/>
            <person name="Wang H."/>
            <person name="Xu L."/>
            <person name="Liu X."/>
            <person name="Vinar T."/>
            <person name="Wang Y."/>
            <person name="Lam T.W."/>
            <person name="Yiu S.M."/>
            <person name="Liu S."/>
            <person name="Zhang H."/>
            <person name="Li D."/>
            <person name="Huang Y."/>
            <person name="Wang X."/>
            <person name="Yang G."/>
            <person name="Jiang Z."/>
            <person name="Wang J."/>
            <person name="Qin N."/>
            <person name="Li L."/>
            <person name="Li J."/>
            <person name="Bolund L."/>
            <person name="Kristiansen K."/>
            <person name="Wong G.K."/>
            <person name="Olson M."/>
            <person name="Zhang X."/>
            <person name="Li S."/>
            <person name="Yang H."/>
            <person name="Wang J."/>
            <person name="Wang J."/>
        </authorList>
    </citation>
    <scope>NUCLEOTIDE SEQUENCE [LARGE SCALE GENOMIC DNA]</scope>
</reference>
<dbReference type="Pfam" id="PF14672">
    <property type="entry name" value="LCE"/>
    <property type="match status" value="1"/>
</dbReference>
<dbReference type="GO" id="GO:0031424">
    <property type="term" value="P:keratinization"/>
    <property type="evidence" value="ECO:0007669"/>
    <property type="project" value="UniProtKB-KW"/>
</dbReference>
<comment type="similarity">
    <text evidence="1">Belongs to the LCE family.</text>
</comment>
<keyword evidence="5" id="KW-1185">Reference proteome</keyword>
<evidence type="ECO:0000313" key="4">
    <source>
        <dbReference type="Ensembl" id="ENSAMEP00000023802.1"/>
    </source>
</evidence>
<organism evidence="4 5">
    <name type="scientific">Ailuropoda melanoleuca</name>
    <name type="common">Giant panda</name>
    <dbReference type="NCBI Taxonomy" id="9646"/>
    <lineage>
        <taxon>Eukaryota</taxon>
        <taxon>Metazoa</taxon>
        <taxon>Chordata</taxon>
        <taxon>Craniata</taxon>
        <taxon>Vertebrata</taxon>
        <taxon>Euteleostomi</taxon>
        <taxon>Mammalia</taxon>
        <taxon>Eutheria</taxon>
        <taxon>Laurasiatheria</taxon>
        <taxon>Carnivora</taxon>
        <taxon>Caniformia</taxon>
        <taxon>Ursidae</taxon>
        <taxon>Ailuropoda</taxon>
    </lineage>
</organism>
<dbReference type="InterPro" id="IPR028205">
    <property type="entry name" value="LCE"/>
</dbReference>
<evidence type="ECO:0000256" key="1">
    <source>
        <dbReference type="ARBA" id="ARBA00006189"/>
    </source>
</evidence>
<keyword evidence="2" id="KW-0417">Keratinization</keyword>
<evidence type="ECO:0000256" key="3">
    <source>
        <dbReference type="SAM" id="MobiDB-lite"/>
    </source>
</evidence>
<accession>A0A7N5JDK9</accession>
<dbReference type="Proteomes" id="UP000008912">
    <property type="component" value="Unassembled WGS sequence"/>
</dbReference>
<sequence length="163" mass="17222">MVKQGRPVCPESDSLCDSPSAPDPDCQDVLLAELAAVPSPSQVPHSQMSSKVSPPASSCLRVSSGGCCGSSSGGGGCCSSGGGSCCLSYHRPHGSHRHRHQSSGCCSQPSGGLLWRGQQSVVWRLLLTWTLSQEKQSWGQQMTKSFLQLLLLLGLPKRLSCLR</sequence>
<evidence type="ECO:0000313" key="5">
    <source>
        <dbReference type="Proteomes" id="UP000008912"/>
    </source>
</evidence>